<dbReference type="STRING" id="1969733.B5V00_09775"/>
<dbReference type="OrthoDB" id="9758917at2"/>
<gene>
    <name evidence="6" type="ORF">B5V00_09775</name>
</gene>
<dbReference type="InterPro" id="IPR001478">
    <property type="entry name" value="PDZ"/>
</dbReference>
<dbReference type="Pfam" id="PF17820">
    <property type="entry name" value="PDZ_6"/>
    <property type="match status" value="1"/>
</dbReference>
<protein>
    <recommendedName>
        <fullName evidence="5">PDZ domain-containing protein</fullName>
    </recommendedName>
</protein>
<dbReference type="PANTHER" id="PTHR43343:SF3">
    <property type="entry name" value="PROTEASE DO-LIKE 8, CHLOROPLASTIC"/>
    <property type="match status" value="1"/>
</dbReference>
<evidence type="ECO:0000313" key="6">
    <source>
        <dbReference type="EMBL" id="ORJ59563.1"/>
    </source>
</evidence>
<comment type="similarity">
    <text evidence="1">Belongs to the peptidase S1C family.</text>
</comment>
<evidence type="ECO:0000256" key="1">
    <source>
        <dbReference type="ARBA" id="ARBA00010541"/>
    </source>
</evidence>
<sequence length="461" mass="49665">MVVDSCPGAGGGQSGFPEFFLMYRFCLLLIIVLSGLLTVPVFASQAQRRTPVVTAVEKAGPAVVNIRTEQIVERHRSPFFGFGGSLFDEFFRGFAVPRSYTTQALGSGVLIDGSGLILTNAHVINRASRIFVALQGRTKEIEAKLVGKDERLDLALVRIPRQGRKAYPFLPLGTSDDLMVGETVIAIGNPLGLGSSITTGVVSGPLRALTLSEDFMAVFIQTDALINPGNSGGPLINLDGKLIGINTAIAKQAQGIGFSIPVDIIRRVLGDLKTYGRVRRSFLGVIPGRTGDRFAAARGYGGVLVTEIVPGSPADKAGLELADVILSLDDVPVETPGELLNILSSYAPGNRLEMTYLRGMKEHLQDIELTAFPTGYALQYASQTFGFTVEERKGRLLVADLVDDGPADRVGMRHGDLVVEVAGEKVKNLDDYVRVMKEQFGRLPVQFLVVRGNQGYYIDLP</sequence>
<dbReference type="SUPFAM" id="SSF50156">
    <property type="entry name" value="PDZ domain-like"/>
    <property type="match status" value="2"/>
</dbReference>
<feature type="domain" description="PDZ" evidence="5">
    <location>
        <begin position="366"/>
        <end position="429"/>
    </location>
</feature>
<dbReference type="InterPro" id="IPR043504">
    <property type="entry name" value="Peptidase_S1_PA_chymotrypsin"/>
</dbReference>
<dbReference type="AlphaFoldDB" id="A0A1X0Y323"/>
<keyword evidence="4" id="KW-0472">Membrane</keyword>
<evidence type="ECO:0000256" key="4">
    <source>
        <dbReference type="SAM" id="Phobius"/>
    </source>
</evidence>
<dbReference type="Gene3D" id="2.40.10.10">
    <property type="entry name" value="Trypsin-like serine proteases"/>
    <property type="match status" value="2"/>
</dbReference>
<dbReference type="GO" id="GO:0004252">
    <property type="term" value="F:serine-type endopeptidase activity"/>
    <property type="evidence" value="ECO:0007669"/>
    <property type="project" value="InterPro"/>
</dbReference>
<proteinExistence type="inferred from homology"/>
<accession>A0A1X0Y323</accession>
<name>A0A1X0Y323_9BACT</name>
<evidence type="ECO:0000256" key="2">
    <source>
        <dbReference type="ARBA" id="ARBA00022670"/>
    </source>
</evidence>
<organism evidence="6 7">
    <name type="scientific">Geothermobacter hydrogeniphilus</name>
    <dbReference type="NCBI Taxonomy" id="1969733"/>
    <lineage>
        <taxon>Bacteria</taxon>
        <taxon>Pseudomonadati</taxon>
        <taxon>Thermodesulfobacteriota</taxon>
        <taxon>Desulfuromonadia</taxon>
        <taxon>Desulfuromonadales</taxon>
        <taxon>Geothermobacteraceae</taxon>
        <taxon>Geothermobacter</taxon>
    </lineage>
</organism>
<evidence type="ECO:0000259" key="5">
    <source>
        <dbReference type="PROSITE" id="PS50106"/>
    </source>
</evidence>
<evidence type="ECO:0000313" key="7">
    <source>
        <dbReference type="Proteomes" id="UP000193136"/>
    </source>
</evidence>
<keyword evidence="7" id="KW-1185">Reference proteome</keyword>
<dbReference type="InterPro" id="IPR051201">
    <property type="entry name" value="Chloro_Bact_Ser_Proteases"/>
</dbReference>
<dbReference type="SUPFAM" id="SSF50494">
    <property type="entry name" value="Trypsin-like serine proteases"/>
    <property type="match status" value="1"/>
</dbReference>
<dbReference type="Pfam" id="PF13365">
    <property type="entry name" value="Trypsin_2"/>
    <property type="match status" value="1"/>
</dbReference>
<dbReference type="SMART" id="SM00228">
    <property type="entry name" value="PDZ"/>
    <property type="match status" value="2"/>
</dbReference>
<dbReference type="PANTHER" id="PTHR43343">
    <property type="entry name" value="PEPTIDASE S12"/>
    <property type="match status" value="1"/>
</dbReference>
<dbReference type="InterPro" id="IPR009003">
    <property type="entry name" value="Peptidase_S1_PA"/>
</dbReference>
<evidence type="ECO:0000256" key="3">
    <source>
        <dbReference type="ARBA" id="ARBA00022801"/>
    </source>
</evidence>
<dbReference type="GO" id="GO:0006508">
    <property type="term" value="P:proteolysis"/>
    <property type="evidence" value="ECO:0007669"/>
    <property type="project" value="UniProtKB-KW"/>
</dbReference>
<dbReference type="InterPro" id="IPR041489">
    <property type="entry name" value="PDZ_6"/>
</dbReference>
<dbReference type="PRINTS" id="PR00834">
    <property type="entry name" value="PROTEASES2C"/>
</dbReference>
<reference evidence="6 7" key="1">
    <citation type="submission" date="2017-03" db="EMBL/GenBank/DDBJ databases">
        <title>Genome sequence of Geothermobacter sp. EPR-M, Deep-Sea Iron Reducer.</title>
        <authorList>
            <person name="Tully B."/>
            <person name="Savalia P."/>
            <person name="Abuyen K."/>
            <person name="Baughan C."/>
            <person name="Romero E."/>
            <person name="Ronkowski C."/>
            <person name="Torres B."/>
            <person name="Tremblay J."/>
            <person name="Trujillo A."/>
            <person name="Tyler M."/>
            <person name="Perez-Rodriguez I."/>
            <person name="Amend J."/>
        </authorList>
    </citation>
    <scope>NUCLEOTIDE SEQUENCE [LARGE SCALE GENOMIC DNA]</scope>
    <source>
        <strain evidence="6 7">EPR-M</strain>
    </source>
</reference>
<feature type="domain" description="PDZ" evidence="5">
    <location>
        <begin position="261"/>
        <end position="334"/>
    </location>
</feature>
<dbReference type="InterPro" id="IPR001940">
    <property type="entry name" value="Peptidase_S1C"/>
</dbReference>
<keyword evidence="4" id="KW-0812">Transmembrane</keyword>
<dbReference type="EMBL" id="NAAD01000011">
    <property type="protein sequence ID" value="ORJ59563.1"/>
    <property type="molecule type" value="Genomic_DNA"/>
</dbReference>
<dbReference type="PROSITE" id="PS50106">
    <property type="entry name" value="PDZ"/>
    <property type="match status" value="2"/>
</dbReference>
<feature type="transmembrane region" description="Helical" evidence="4">
    <location>
        <begin position="20"/>
        <end position="43"/>
    </location>
</feature>
<dbReference type="Pfam" id="PF13180">
    <property type="entry name" value="PDZ_2"/>
    <property type="match status" value="1"/>
</dbReference>
<keyword evidence="2" id="KW-0645">Protease</keyword>
<keyword evidence="3" id="KW-0378">Hydrolase</keyword>
<comment type="caution">
    <text evidence="6">The sequence shown here is derived from an EMBL/GenBank/DDBJ whole genome shotgun (WGS) entry which is preliminary data.</text>
</comment>
<dbReference type="Proteomes" id="UP000193136">
    <property type="component" value="Unassembled WGS sequence"/>
</dbReference>
<dbReference type="InterPro" id="IPR036034">
    <property type="entry name" value="PDZ_sf"/>
</dbReference>
<dbReference type="Gene3D" id="2.30.42.10">
    <property type="match status" value="2"/>
</dbReference>
<keyword evidence="4" id="KW-1133">Transmembrane helix</keyword>